<sequence>MVRLTDDQILENATGAGAPPSAWPREELVGDLAHKAVYALVTGAVANALAAGDGPGPGRGHVAVRPGRHSDVGPLPRSG</sequence>
<name>A0A918I2E5_9ACTN</name>
<feature type="region of interest" description="Disordered" evidence="1">
    <location>
        <begin position="1"/>
        <end position="23"/>
    </location>
</feature>
<reference evidence="2" key="2">
    <citation type="submission" date="2020-09" db="EMBL/GenBank/DDBJ databases">
        <authorList>
            <person name="Sun Q."/>
            <person name="Ohkuma M."/>
        </authorList>
    </citation>
    <scope>NUCLEOTIDE SEQUENCE</scope>
    <source>
        <strain evidence="2">JCM 4391</strain>
    </source>
</reference>
<evidence type="ECO:0000313" key="3">
    <source>
        <dbReference type="Proteomes" id="UP000636661"/>
    </source>
</evidence>
<dbReference type="AlphaFoldDB" id="A0A918I2E5"/>
<accession>A0A918I2E5</accession>
<comment type="caution">
    <text evidence="2">The sequence shown here is derived from an EMBL/GenBank/DDBJ whole genome shotgun (WGS) entry which is preliminary data.</text>
</comment>
<keyword evidence="3" id="KW-1185">Reference proteome</keyword>
<evidence type="ECO:0000313" key="2">
    <source>
        <dbReference type="EMBL" id="GGU58664.1"/>
    </source>
</evidence>
<dbReference type="Proteomes" id="UP000636661">
    <property type="component" value="Unassembled WGS sequence"/>
</dbReference>
<evidence type="ECO:0000256" key="1">
    <source>
        <dbReference type="SAM" id="MobiDB-lite"/>
    </source>
</evidence>
<reference evidence="2" key="1">
    <citation type="journal article" date="2014" name="Int. J. Syst. Evol. Microbiol.">
        <title>Complete genome sequence of Corynebacterium casei LMG S-19264T (=DSM 44701T), isolated from a smear-ripened cheese.</title>
        <authorList>
            <consortium name="US DOE Joint Genome Institute (JGI-PGF)"/>
            <person name="Walter F."/>
            <person name="Albersmeier A."/>
            <person name="Kalinowski J."/>
            <person name="Ruckert C."/>
        </authorList>
    </citation>
    <scope>NUCLEOTIDE SEQUENCE</scope>
    <source>
        <strain evidence="2">JCM 4391</strain>
    </source>
</reference>
<feature type="region of interest" description="Disordered" evidence="1">
    <location>
        <begin position="50"/>
        <end position="79"/>
    </location>
</feature>
<dbReference type="EMBL" id="BMTP01000016">
    <property type="protein sequence ID" value="GGU58664.1"/>
    <property type="molecule type" value="Genomic_DNA"/>
</dbReference>
<proteinExistence type="predicted"/>
<protein>
    <submittedName>
        <fullName evidence="2">Uncharacterized protein</fullName>
    </submittedName>
</protein>
<organism evidence="2 3">
    <name type="scientific">Streptomyces lavendofoliae</name>
    <dbReference type="NCBI Taxonomy" id="67314"/>
    <lineage>
        <taxon>Bacteria</taxon>
        <taxon>Bacillati</taxon>
        <taxon>Actinomycetota</taxon>
        <taxon>Actinomycetes</taxon>
        <taxon>Kitasatosporales</taxon>
        <taxon>Streptomycetaceae</taxon>
        <taxon>Streptomyces</taxon>
    </lineage>
</organism>
<dbReference type="RefSeq" id="WP_229891584.1">
    <property type="nucleotide sequence ID" value="NZ_BMTP01000016.1"/>
</dbReference>
<gene>
    <name evidence="2" type="ORF">GCM10010274_54600</name>
</gene>